<evidence type="ECO:0008006" key="4">
    <source>
        <dbReference type="Google" id="ProtNLM"/>
    </source>
</evidence>
<keyword evidence="1" id="KW-0472">Membrane</keyword>
<protein>
    <recommendedName>
        <fullName evidence="4">Amino acid transport protein</fullName>
    </recommendedName>
</protein>
<dbReference type="AlphaFoldDB" id="A0A2M7FYD7"/>
<gene>
    <name evidence="2" type="ORF">COW36_22580</name>
</gene>
<evidence type="ECO:0000313" key="3">
    <source>
        <dbReference type="Proteomes" id="UP000231019"/>
    </source>
</evidence>
<dbReference type="EMBL" id="PFFQ01000063">
    <property type="protein sequence ID" value="PIW14166.1"/>
    <property type="molecule type" value="Genomic_DNA"/>
</dbReference>
<evidence type="ECO:0000313" key="2">
    <source>
        <dbReference type="EMBL" id="PIW14166.1"/>
    </source>
</evidence>
<feature type="transmembrane region" description="Helical" evidence="1">
    <location>
        <begin position="6"/>
        <end position="22"/>
    </location>
</feature>
<keyword evidence="1" id="KW-1133">Transmembrane helix</keyword>
<keyword evidence="1" id="KW-0812">Transmembrane</keyword>
<proteinExistence type="predicted"/>
<comment type="caution">
    <text evidence="2">The sequence shown here is derived from an EMBL/GenBank/DDBJ whole genome shotgun (WGS) entry which is preliminary data.</text>
</comment>
<dbReference type="Proteomes" id="UP000231019">
    <property type="component" value="Unassembled WGS sequence"/>
</dbReference>
<name>A0A2M7FYD7_9BACT</name>
<organism evidence="2 3">
    <name type="scientific">bacterium (Candidatus Blackallbacteria) CG17_big_fil_post_rev_8_21_14_2_50_48_46</name>
    <dbReference type="NCBI Taxonomy" id="2014261"/>
    <lineage>
        <taxon>Bacteria</taxon>
        <taxon>Candidatus Blackallbacteria</taxon>
    </lineage>
</organism>
<accession>A0A2M7FYD7</accession>
<reference evidence="2 3" key="1">
    <citation type="submission" date="2017-09" db="EMBL/GenBank/DDBJ databases">
        <title>Depth-based differentiation of microbial function through sediment-hosted aquifers and enrichment of novel symbionts in the deep terrestrial subsurface.</title>
        <authorList>
            <person name="Probst A.J."/>
            <person name="Ladd B."/>
            <person name="Jarett J.K."/>
            <person name="Geller-Mcgrath D.E."/>
            <person name="Sieber C.M."/>
            <person name="Emerson J.B."/>
            <person name="Anantharaman K."/>
            <person name="Thomas B.C."/>
            <person name="Malmstrom R."/>
            <person name="Stieglmeier M."/>
            <person name="Klingl A."/>
            <person name="Woyke T."/>
            <person name="Ryan C.M."/>
            <person name="Banfield J.F."/>
        </authorList>
    </citation>
    <scope>NUCLEOTIDE SEQUENCE [LARGE SCALE GENOMIC DNA]</scope>
    <source>
        <strain evidence="2">CG17_big_fil_post_rev_8_21_14_2_50_48_46</strain>
    </source>
</reference>
<sequence length="69" mass="7653">MEANSLWMGLLWGSIGAGYFIYGKKQNSVLLMLLGFCLCVLPYLVGNLVLQNMIALALTGSPWLIKKYL</sequence>
<feature type="transmembrane region" description="Helical" evidence="1">
    <location>
        <begin position="29"/>
        <end position="50"/>
    </location>
</feature>
<evidence type="ECO:0000256" key="1">
    <source>
        <dbReference type="SAM" id="Phobius"/>
    </source>
</evidence>